<dbReference type="OrthoDB" id="5326588at2759"/>
<dbReference type="Proteomes" id="UP000799302">
    <property type="component" value="Unassembled WGS sequence"/>
</dbReference>
<sequence length="316" mass="35861">MSGFEPPDDIFSIGMACQTCAAMILHFSGSCWAEVSAEYTLKLEKCPDDEAVGLALRKDQLGRSQNHPLERSEEVPENAVTSLGEYSQPDVQVFMESRNSRLADRTTRPVIAHLYKEGLIKSSYDPAPPQETNPAIGVAIALTEPGRSPAFAISYNFSVVKENPNNLVEEAKAFLKQNPGARFSILRPWSFSMFFPAKFGEALRKKSTFVDMPGRTWECEFLPKESPYSDWYMKQNVEQEIERYTILLPQERSKVLHRRDVILVMAENEIDCLRDTMKTACALQSSRLFELDVNKSFFNVDAEFLERMDARYLGVV</sequence>
<keyword evidence="2" id="KW-1185">Reference proteome</keyword>
<evidence type="ECO:0000313" key="1">
    <source>
        <dbReference type="EMBL" id="KAF2668819.1"/>
    </source>
</evidence>
<proteinExistence type="predicted"/>
<name>A0A6A6U988_9PEZI</name>
<protein>
    <submittedName>
        <fullName evidence="1">Uncharacterized protein</fullName>
    </submittedName>
</protein>
<reference evidence="1" key="1">
    <citation type="journal article" date="2020" name="Stud. Mycol.">
        <title>101 Dothideomycetes genomes: a test case for predicting lifestyles and emergence of pathogens.</title>
        <authorList>
            <person name="Haridas S."/>
            <person name="Albert R."/>
            <person name="Binder M."/>
            <person name="Bloem J."/>
            <person name="Labutti K."/>
            <person name="Salamov A."/>
            <person name="Andreopoulos B."/>
            <person name="Baker S."/>
            <person name="Barry K."/>
            <person name="Bills G."/>
            <person name="Bluhm B."/>
            <person name="Cannon C."/>
            <person name="Castanera R."/>
            <person name="Culley D."/>
            <person name="Daum C."/>
            <person name="Ezra D."/>
            <person name="Gonzalez J."/>
            <person name="Henrissat B."/>
            <person name="Kuo A."/>
            <person name="Liang C."/>
            <person name="Lipzen A."/>
            <person name="Lutzoni F."/>
            <person name="Magnuson J."/>
            <person name="Mondo S."/>
            <person name="Nolan M."/>
            <person name="Ohm R."/>
            <person name="Pangilinan J."/>
            <person name="Park H.-J."/>
            <person name="Ramirez L."/>
            <person name="Alfaro M."/>
            <person name="Sun H."/>
            <person name="Tritt A."/>
            <person name="Yoshinaga Y."/>
            <person name="Zwiers L.-H."/>
            <person name="Turgeon B."/>
            <person name="Goodwin S."/>
            <person name="Spatafora J."/>
            <person name="Crous P."/>
            <person name="Grigoriev I."/>
        </authorList>
    </citation>
    <scope>NUCLEOTIDE SEQUENCE</scope>
    <source>
        <strain evidence="1">CBS 115976</strain>
    </source>
</reference>
<accession>A0A6A6U988</accession>
<dbReference type="EMBL" id="MU004236">
    <property type="protein sequence ID" value="KAF2668819.1"/>
    <property type="molecule type" value="Genomic_DNA"/>
</dbReference>
<gene>
    <name evidence="1" type="ORF">BT63DRAFT_286371</name>
</gene>
<dbReference type="AlphaFoldDB" id="A0A6A6U988"/>
<evidence type="ECO:0000313" key="2">
    <source>
        <dbReference type="Proteomes" id="UP000799302"/>
    </source>
</evidence>
<organism evidence="1 2">
    <name type="scientific">Microthyrium microscopicum</name>
    <dbReference type="NCBI Taxonomy" id="703497"/>
    <lineage>
        <taxon>Eukaryota</taxon>
        <taxon>Fungi</taxon>
        <taxon>Dikarya</taxon>
        <taxon>Ascomycota</taxon>
        <taxon>Pezizomycotina</taxon>
        <taxon>Dothideomycetes</taxon>
        <taxon>Dothideomycetes incertae sedis</taxon>
        <taxon>Microthyriales</taxon>
        <taxon>Microthyriaceae</taxon>
        <taxon>Microthyrium</taxon>
    </lineage>
</organism>